<sequence>MKVKYKDGSIYGPGLTDFPYQEGDYVTIVVKYWTIKEEAEEDIYYHGHITKLEDERVGFWAVLDDDPDTEEFFHFGDIEAVFDGDKIPFLGGWTKRKNF</sequence>
<dbReference type="RefSeq" id="WP_133340237.1">
    <property type="nucleotide sequence ID" value="NZ_SMYO01000037.1"/>
</dbReference>
<accession>A0A4R5VJS9</accession>
<dbReference type="AlphaFoldDB" id="A0A4R5VJS9"/>
<proteinExistence type="predicted"/>
<organism evidence="1 2">
    <name type="scientific">Bacillus salipaludis</name>
    <dbReference type="NCBI Taxonomy" id="2547811"/>
    <lineage>
        <taxon>Bacteria</taxon>
        <taxon>Bacillati</taxon>
        <taxon>Bacillota</taxon>
        <taxon>Bacilli</taxon>
        <taxon>Bacillales</taxon>
        <taxon>Bacillaceae</taxon>
        <taxon>Bacillus</taxon>
    </lineage>
</organism>
<gene>
    <name evidence="1" type="ORF">E2K98_28745</name>
</gene>
<evidence type="ECO:0000313" key="1">
    <source>
        <dbReference type="EMBL" id="TDK54760.1"/>
    </source>
</evidence>
<dbReference type="Proteomes" id="UP000295132">
    <property type="component" value="Unassembled WGS sequence"/>
</dbReference>
<reference evidence="1 2" key="1">
    <citation type="submission" date="2019-03" db="EMBL/GenBank/DDBJ databases">
        <title>Bacillus niacini sp. nov. a Nicotinate-Metabolizing Mesophile Isolated from Soil.</title>
        <authorList>
            <person name="Zhang G."/>
        </authorList>
    </citation>
    <scope>NUCLEOTIDE SEQUENCE [LARGE SCALE GENOMIC DNA]</scope>
    <source>
        <strain evidence="1 2">WN066</strain>
    </source>
</reference>
<comment type="caution">
    <text evidence="1">The sequence shown here is derived from an EMBL/GenBank/DDBJ whole genome shotgun (WGS) entry which is preliminary data.</text>
</comment>
<protein>
    <submittedName>
        <fullName evidence="1">Uncharacterized protein</fullName>
    </submittedName>
</protein>
<evidence type="ECO:0000313" key="2">
    <source>
        <dbReference type="Proteomes" id="UP000295132"/>
    </source>
</evidence>
<name>A0A4R5VJS9_9BACI</name>
<dbReference type="EMBL" id="SMYO01000037">
    <property type="protein sequence ID" value="TDK54760.1"/>
    <property type="molecule type" value="Genomic_DNA"/>
</dbReference>